<dbReference type="Proteomes" id="UP000289340">
    <property type="component" value="Chromosome 14"/>
</dbReference>
<dbReference type="Pfam" id="PF00847">
    <property type="entry name" value="AP2"/>
    <property type="match status" value="1"/>
</dbReference>
<evidence type="ECO:0000256" key="1">
    <source>
        <dbReference type="ARBA" id="ARBA00004123"/>
    </source>
</evidence>
<dbReference type="CDD" id="cd00018">
    <property type="entry name" value="AP2"/>
    <property type="match status" value="1"/>
</dbReference>
<accession>A0A445H714</accession>
<gene>
    <name evidence="7" type="ORF">D0Y65_038845</name>
</gene>
<comment type="caution">
    <text evidence="7">The sequence shown here is derived from an EMBL/GenBank/DDBJ whole genome shotgun (WGS) entry which is preliminary data.</text>
</comment>
<dbReference type="AlphaFoldDB" id="A0A445H714"/>
<dbReference type="SMART" id="SM00380">
    <property type="entry name" value="AP2"/>
    <property type="match status" value="1"/>
</dbReference>
<protein>
    <submittedName>
        <fullName evidence="7">Ethylene-responsive transcription factor CRF4</fullName>
    </submittedName>
</protein>
<evidence type="ECO:0000313" key="7">
    <source>
        <dbReference type="EMBL" id="RZB69242.1"/>
    </source>
</evidence>
<comment type="subcellular location">
    <subcellularLocation>
        <location evidence="1">Nucleus</location>
    </subcellularLocation>
</comment>
<keyword evidence="8" id="KW-1185">Reference proteome</keyword>
<dbReference type="InterPro" id="IPR016177">
    <property type="entry name" value="DNA-bd_dom_sf"/>
</dbReference>
<keyword evidence="2" id="KW-0805">Transcription regulation</keyword>
<dbReference type="InterPro" id="IPR036955">
    <property type="entry name" value="AP2/ERF_dom_sf"/>
</dbReference>
<dbReference type="GO" id="GO:0005634">
    <property type="term" value="C:nucleus"/>
    <property type="evidence" value="ECO:0007669"/>
    <property type="project" value="UniProtKB-SubCell"/>
</dbReference>
<evidence type="ECO:0000313" key="8">
    <source>
        <dbReference type="Proteomes" id="UP000289340"/>
    </source>
</evidence>
<evidence type="ECO:0000256" key="3">
    <source>
        <dbReference type="ARBA" id="ARBA00023125"/>
    </source>
</evidence>
<dbReference type="PRINTS" id="PR00367">
    <property type="entry name" value="ETHRSPELEMNT"/>
</dbReference>
<sequence>MEQQNSILCKYTEHQTVMKKHMKSKDNTFCSPKVISISLIDPYATDSSSDEENVMRRRRVKRYVNRIELQPAFKPVTTRKRHAGDAATLRKPPAKVTNSCRKFRGVRQRPWGKWAAEIRDPVQRVRIWLGTFKTAEEAALCYDNAAITLRGPDALTNFGRSRPEETPEKEEMVEKEEFTSGKPEMKVVVKPETQVSVSVSGCYDSGDECCLNLSSPTSVLQFSAEPYKPDEPFPGSTETRTVVEECHGETVSFSDSSECILKDMPWDDVFNFPVMFDEPLSHLFDETTPFSISDGFGDEKFLPSSTLCQVDDYFQDILLGSDPLVVLLRLFSDKLKFKWSGPFIINEVMPRGAVLLEDPATKRTWIRGASTPFWVDQRLVFPQGKKSPTSRGEYLEFIAKITRRNWRQLAEPIPKYDLEVVLEFYANAWPTEKGVLDNVHVAQLISDALHQFVITESPRHLVDPDKSNKALGFPALIIGTTTRAVSATSTSNICITTTTIAILGVLLSTPADDRTLDAHLHASFG</sequence>
<dbReference type="FunFam" id="3.30.730.10:FF:000001">
    <property type="entry name" value="Ethylene-responsive transcription factor 2"/>
    <property type="match status" value="1"/>
</dbReference>
<name>A0A445H714_GLYSO</name>
<dbReference type="EMBL" id="QZWG01000014">
    <property type="protein sequence ID" value="RZB69242.1"/>
    <property type="molecule type" value="Genomic_DNA"/>
</dbReference>
<keyword evidence="3" id="KW-0238">DNA-binding</keyword>
<dbReference type="Gene3D" id="3.30.730.10">
    <property type="entry name" value="AP2/ERF domain"/>
    <property type="match status" value="1"/>
</dbReference>
<dbReference type="GO" id="GO:0003677">
    <property type="term" value="F:DNA binding"/>
    <property type="evidence" value="ECO:0007669"/>
    <property type="project" value="UniProtKB-KW"/>
</dbReference>
<proteinExistence type="predicted"/>
<keyword evidence="5" id="KW-0539">Nucleus</keyword>
<evidence type="ECO:0000256" key="4">
    <source>
        <dbReference type="ARBA" id="ARBA00023163"/>
    </source>
</evidence>
<evidence type="ECO:0000256" key="2">
    <source>
        <dbReference type="ARBA" id="ARBA00023015"/>
    </source>
</evidence>
<dbReference type="InterPro" id="IPR001471">
    <property type="entry name" value="AP2/ERF_dom"/>
</dbReference>
<evidence type="ECO:0000256" key="5">
    <source>
        <dbReference type="ARBA" id="ARBA00023242"/>
    </source>
</evidence>
<feature type="domain" description="AP2/ERF" evidence="6">
    <location>
        <begin position="102"/>
        <end position="159"/>
    </location>
</feature>
<dbReference type="PANTHER" id="PTHR31194">
    <property type="entry name" value="SHN SHINE , DNA BINDING / TRANSCRIPTION FACTOR"/>
    <property type="match status" value="1"/>
</dbReference>
<dbReference type="PROSITE" id="PS51032">
    <property type="entry name" value="AP2_ERF"/>
    <property type="match status" value="1"/>
</dbReference>
<reference evidence="7 8" key="1">
    <citation type="submission" date="2018-09" db="EMBL/GenBank/DDBJ databases">
        <title>A high-quality reference genome of wild soybean provides a powerful tool to mine soybean genomes.</title>
        <authorList>
            <person name="Xie M."/>
            <person name="Chung C.Y.L."/>
            <person name="Li M.-W."/>
            <person name="Wong F.-L."/>
            <person name="Chan T.-F."/>
            <person name="Lam H.-M."/>
        </authorList>
    </citation>
    <scope>NUCLEOTIDE SEQUENCE [LARGE SCALE GENOMIC DNA]</scope>
    <source>
        <strain evidence="8">cv. W05</strain>
        <tissue evidence="7">Hypocotyl of etiolated seedlings</tissue>
    </source>
</reference>
<dbReference type="PANTHER" id="PTHR31194:SF218">
    <property type="entry name" value="AP2_ERF DOMAIN-CONTAINING PROTEIN"/>
    <property type="match status" value="1"/>
</dbReference>
<dbReference type="InterPro" id="IPR050913">
    <property type="entry name" value="AP2/ERF_ERF"/>
</dbReference>
<dbReference type="SUPFAM" id="SSF54171">
    <property type="entry name" value="DNA-binding domain"/>
    <property type="match status" value="1"/>
</dbReference>
<organism evidence="7 8">
    <name type="scientific">Glycine soja</name>
    <name type="common">Wild soybean</name>
    <dbReference type="NCBI Taxonomy" id="3848"/>
    <lineage>
        <taxon>Eukaryota</taxon>
        <taxon>Viridiplantae</taxon>
        <taxon>Streptophyta</taxon>
        <taxon>Embryophyta</taxon>
        <taxon>Tracheophyta</taxon>
        <taxon>Spermatophyta</taxon>
        <taxon>Magnoliopsida</taxon>
        <taxon>eudicotyledons</taxon>
        <taxon>Gunneridae</taxon>
        <taxon>Pentapetalae</taxon>
        <taxon>rosids</taxon>
        <taxon>fabids</taxon>
        <taxon>Fabales</taxon>
        <taxon>Fabaceae</taxon>
        <taxon>Papilionoideae</taxon>
        <taxon>50 kb inversion clade</taxon>
        <taxon>NPAAA clade</taxon>
        <taxon>indigoferoid/millettioid clade</taxon>
        <taxon>Phaseoleae</taxon>
        <taxon>Glycine</taxon>
        <taxon>Glycine subgen. Soja</taxon>
    </lineage>
</organism>
<evidence type="ECO:0000259" key="6">
    <source>
        <dbReference type="PROSITE" id="PS51032"/>
    </source>
</evidence>
<keyword evidence="4" id="KW-0804">Transcription</keyword>
<dbReference type="GO" id="GO:0003700">
    <property type="term" value="F:DNA-binding transcription factor activity"/>
    <property type="evidence" value="ECO:0007669"/>
    <property type="project" value="InterPro"/>
</dbReference>